<protein>
    <submittedName>
        <fullName evidence="2">Nose resistant to fluoxetine protein 6-like</fullName>
    </submittedName>
</protein>
<dbReference type="InterPro" id="IPR006621">
    <property type="entry name" value="Nose-resist-to-fluoxetine_N"/>
</dbReference>
<feature type="non-terminal residue" evidence="2">
    <location>
        <position position="196"/>
    </location>
</feature>
<organism evidence="2 3">
    <name type="scientific">Tropilaelaps mercedesae</name>
    <dbReference type="NCBI Taxonomy" id="418985"/>
    <lineage>
        <taxon>Eukaryota</taxon>
        <taxon>Metazoa</taxon>
        <taxon>Ecdysozoa</taxon>
        <taxon>Arthropoda</taxon>
        <taxon>Chelicerata</taxon>
        <taxon>Arachnida</taxon>
        <taxon>Acari</taxon>
        <taxon>Parasitiformes</taxon>
        <taxon>Mesostigmata</taxon>
        <taxon>Gamasina</taxon>
        <taxon>Dermanyssoidea</taxon>
        <taxon>Laelapidae</taxon>
        <taxon>Tropilaelaps</taxon>
    </lineage>
</organism>
<evidence type="ECO:0000313" key="2">
    <source>
        <dbReference type="EMBL" id="OQR80043.1"/>
    </source>
</evidence>
<evidence type="ECO:0000259" key="1">
    <source>
        <dbReference type="SMART" id="SM00703"/>
    </source>
</evidence>
<name>A0A1V9Y2Y4_9ACAR</name>
<dbReference type="SMART" id="SM00703">
    <property type="entry name" value="NRF"/>
    <property type="match status" value="1"/>
</dbReference>
<gene>
    <name evidence="2" type="ORF">BIW11_05329</name>
</gene>
<dbReference type="AlphaFoldDB" id="A0A1V9Y2Y4"/>
<dbReference type="PANTHER" id="PTHR11161">
    <property type="entry name" value="O-ACYLTRANSFERASE"/>
    <property type="match status" value="1"/>
</dbReference>
<dbReference type="InParanoid" id="A0A1V9Y2Y4"/>
<dbReference type="OrthoDB" id="6485811at2759"/>
<dbReference type="PANTHER" id="PTHR11161:SF0">
    <property type="entry name" value="O-ACYLTRANSFERASE LIKE PROTEIN"/>
    <property type="match status" value="1"/>
</dbReference>
<evidence type="ECO:0000313" key="3">
    <source>
        <dbReference type="Proteomes" id="UP000192247"/>
    </source>
</evidence>
<proteinExistence type="predicted"/>
<accession>A0A1V9Y2Y4</accession>
<reference evidence="2 3" key="1">
    <citation type="journal article" date="2017" name="Gigascience">
        <title>Draft genome of the honey bee ectoparasitic mite, Tropilaelaps mercedesae, is shaped by the parasitic life history.</title>
        <authorList>
            <person name="Dong X."/>
            <person name="Armstrong S.D."/>
            <person name="Xia D."/>
            <person name="Makepeace B.L."/>
            <person name="Darby A.C."/>
            <person name="Kadowaki T."/>
        </authorList>
    </citation>
    <scope>NUCLEOTIDE SEQUENCE [LARGE SCALE GENOMIC DNA]</scope>
    <source>
        <strain evidence="2">Wuxi-XJTLU</strain>
    </source>
</reference>
<comment type="caution">
    <text evidence="2">The sequence shown here is derived from an EMBL/GenBank/DDBJ whole genome shotgun (WGS) entry which is preliminary data.</text>
</comment>
<dbReference type="Proteomes" id="UP000192247">
    <property type="component" value="Unassembled WGS sequence"/>
</dbReference>
<feature type="domain" description="Nose resistant-to-fluoxetine protein N-terminal" evidence="1">
    <location>
        <begin position="66"/>
        <end position="196"/>
    </location>
</feature>
<keyword evidence="3" id="KW-1185">Reference proteome</keyword>
<sequence length="196" mass="22027">MKFTYFNKVRAGDITFHQKGWPENSSIEAARDIWAKQDNVMKSVLERAIKPVFPRLVRTGSEADISPECQAAMLKMIIGVRSMRTWALHMVDASGKLPNGLFSGTAATFGHFEQCLAVRIGDLDDGGFRGKYCYVKTTAPNLPRPAYNSSEIVQDHESILNWFYGNAYWIQQFGTRLGACVPSLCTDKDMNKMISF</sequence>
<dbReference type="Pfam" id="PF20146">
    <property type="entry name" value="NRF"/>
    <property type="match status" value="1"/>
</dbReference>
<dbReference type="EMBL" id="MNPL01000411">
    <property type="protein sequence ID" value="OQR80043.1"/>
    <property type="molecule type" value="Genomic_DNA"/>
</dbReference>
<dbReference type="InterPro" id="IPR052728">
    <property type="entry name" value="O2_lipid_transport_reg"/>
</dbReference>